<dbReference type="InterPro" id="IPR048631">
    <property type="entry name" value="SecD_1st"/>
</dbReference>
<accession>A0A919YEK5</accession>
<feature type="domain" description="SecDF P1 head subdomain" evidence="12">
    <location>
        <begin position="136"/>
        <end position="228"/>
    </location>
</feature>
<dbReference type="FunFam" id="1.20.1640.10:FF:000004">
    <property type="entry name" value="Protein translocase subunit SecD"/>
    <property type="match status" value="1"/>
</dbReference>
<dbReference type="HAMAP" id="MF_01463_B">
    <property type="entry name" value="SecD_B"/>
    <property type="match status" value="1"/>
</dbReference>
<comment type="subunit">
    <text evidence="9">Forms a complex with SecF. Part of the essential Sec protein translocation apparatus which comprises SecA, SecYEG and auxiliary proteins SecDF. Other proteins may also be involved.</text>
</comment>
<sequence length="423" mass="45966">MKRIATFIIVVLVATGIMAWSTPGLLDSVRLGLDLKGGFEILYEATPLEPGQSVTKQSLTRTAESLEKRANALGTSEPEVTTEGTNRIRLKLAGVTNEAEVRKKMKEPAVLTFRSADGCKVPEKNATEKDIYCKVELVGSDFVENGAAVGYDQLNRPVIDIKVKDKKKFADVTKRLVGQNLAIFLDETMLSDPRVQQELTDGKAQITGSYTLDEAKQIRDTINLGALPLKLTEKYSQSVGATLGKQSLEKTIEAGIIGSIVILVFMIGMYRLPGIIASFGLIVHTWLLILVFVWADFTLTLPGIAAFILGVGMAVDANIITNERIREEFRNGKSVMSSVKAGNKSSLRTILDSNITTIIVGAVMFAFGTGAVKGFALVLIVEILLSILTNVYFTHFLLGLLVKAGLLKKPKQFGVKESEINAL</sequence>
<evidence type="ECO:0000256" key="7">
    <source>
        <dbReference type="ARBA" id="ARBA00023010"/>
    </source>
</evidence>
<evidence type="ECO:0000256" key="8">
    <source>
        <dbReference type="ARBA" id="ARBA00023136"/>
    </source>
</evidence>
<dbReference type="RefSeq" id="WP_212979767.1">
    <property type="nucleotide sequence ID" value="NZ_AP025343.1"/>
</dbReference>
<dbReference type="AlphaFoldDB" id="A0A919YEK5"/>
<feature type="domain" description="Protein translocase subunit SecDF P1" evidence="11">
    <location>
        <begin position="60"/>
        <end position="117"/>
    </location>
</feature>
<dbReference type="GO" id="GO:0065002">
    <property type="term" value="P:intracellular protein transmembrane transport"/>
    <property type="evidence" value="ECO:0007669"/>
    <property type="project" value="UniProtKB-UniRule"/>
</dbReference>
<evidence type="ECO:0000259" key="10">
    <source>
        <dbReference type="Pfam" id="PF02355"/>
    </source>
</evidence>
<evidence type="ECO:0000256" key="5">
    <source>
        <dbReference type="ARBA" id="ARBA00022927"/>
    </source>
</evidence>
<dbReference type="Pfam" id="PF02355">
    <property type="entry name" value="SecD_SecF_C"/>
    <property type="match status" value="1"/>
</dbReference>
<comment type="caution">
    <text evidence="13">The sequence shown here is derived from an EMBL/GenBank/DDBJ whole genome shotgun (WGS) entry which is preliminary data.</text>
</comment>
<dbReference type="GO" id="GO:0015450">
    <property type="term" value="F:protein-transporting ATPase activity"/>
    <property type="evidence" value="ECO:0007669"/>
    <property type="project" value="InterPro"/>
</dbReference>
<dbReference type="PANTHER" id="PTHR30081:SF1">
    <property type="entry name" value="PROTEIN TRANSLOCASE SUBUNIT SECD"/>
    <property type="match status" value="1"/>
</dbReference>
<dbReference type="GO" id="GO:0006605">
    <property type="term" value="P:protein targeting"/>
    <property type="evidence" value="ECO:0007669"/>
    <property type="project" value="UniProtKB-UniRule"/>
</dbReference>
<dbReference type="Gene3D" id="3.30.70.3400">
    <property type="match status" value="1"/>
</dbReference>
<comment type="caution">
    <text evidence="9">Lacks conserved residue(s) required for the propagation of feature annotation.</text>
</comment>
<dbReference type="InterPro" id="IPR054384">
    <property type="entry name" value="SecDF_P1_head"/>
</dbReference>
<dbReference type="SUPFAM" id="SSF82866">
    <property type="entry name" value="Multidrug efflux transporter AcrB transmembrane domain"/>
    <property type="match status" value="1"/>
</dbReference>
<evidence type="ECO:0000259" key="12">
    <source>
        <dbReference type="Pfam" id="PF22599"/>
    </source>
</evidence>
<name>A0A919YEK5_9BACL</name>
<feature type="domain" description="Protein export membrane protein SecD/SecF C-terminal" evidence="10">
    <location>
        <begin position="234"/>
        <end position="399"/>
    </location>
</feature>
<feature type="transmembrane region" description="Helical" evidence="9">
    <location>
        <begin position="375"/>
        <end position="402"/>
    </location>
</feature>
<dbReference type="Pfam" id="PF21760">
    <property type="entry name" value="SecD_1st"/>
    <property type="match status" value="1"/>
</dbReference>
<dbReference type="EMBL" id="BORT01000020">
    <property type="protein sequence ID" value="GIO49231.1"/>
    <property type="molecule type" value="Genomic_DNA"/>
</dbReference>
<dbReference type="Gene3D" id="1.20.1640.10">
    <property type="entry name" value="Multidrug efflux transporter AcrB transmembrane domain"/>
    <property type="match status" value="1"/>
</dbReference>
<dbReference type="NCBIfam" id="TIGR01129">
    <property type="entry name" value="secD"/>
    <property type="match status" value="1"/>
</dbReference>
<keyword evidence="5 9" id="KW-0653">Protein transport</keyword>
<feature type="transmembrane region" description="Helical" evidence="9">
    <location>
        <begin position="275"/>
        <end position="295"/>
    </location>
</feature>
<dbReference type="Pfam" id="PF22599">
    <property type="entry name" value="SecDF_P1_head"/>
    <property type="match status" value="1"/>
</dbReference>
<gene>
    <name evidence="9" type="primary">secD</name>
    <name evidence="13" type="ORF">J34TS1_39960</name>
</gene>
<feature type="transmembrane region" description="Helical" evidence="9">
    <location>
        <begin position="301"/>
        <end position="320"/>
    </location>
</feature>
<evidence type="ECO:0000256" key="1">
    <source>
        <dbReference type="ARBA" id="ARBA00004651"/>
    </source>
</evidence>
<dbReference type="Proteomes" id="UP000682811">
    <property type="component" value="Unassembled WGS sequence"/>
</dbReference>
<dbReference type="GO" id="GO:0043952">
    <property type="term" value="P:protein transport by the Sec complex"/>
    <property type="evidence" value="ECO:0007669"/>
    <property type="project" value="UniProtKB-UniRule"/>
</dbReference>
<dbReference type="InterPro" id="IPR048634">
    <property type="entry name" value="SecD_SecF_C"/>
</dbReference>
<organism evidence="13 14">
    <name type="scientific">Paenibacillus azoreducens</name>
    <dbReference type="NCBI Taxonomy" id="116718"/>
    <lineage>
        <taxon>Bacteria</taxon>
        <taxon>Bacillati</taxon>
        <taxon>Bacillota</taxon>
        <taxon>Bacilli</taxon>
        <taxon>Bacillales</taxon>
        <taxon>Paenibacillaceae</taxon>
        <taxon>Paenibacillus</taxon>
    </lineage>
</organism>
<comment type="similarity">
    <text evidence="9">Belongs to the SecD/SecF family. SecD subfamily.</text>
</comment>
<protein>
    <recommendedName>
        <fullName evidence="9">Protein translocase subunit SecD</fullName>
    </recommendedName>
</protein>
<dbReference type="InterPro" id="IPR005791">
    <property type="entry name" value="SecD"/>
</dbReference>
<evidence type="ECO:0000256" key="6">
    <source>
        <dbReference type="ARBA" id="ARBA00022989"/>
    </source>
</evidence>
<feature type="transmembrane region" description="Helical" evidence="9">
    <location>
        <begin position="350"/>
        <end position="369"/>
    </location>
</feature>
<evidence type="ECO:0000313" key="14">
    <source>
        <dbReference type="Proteomes" id="UP000682811"/>
    </source>
</evidence>
<dbReference type="NCBIfam" id="TIGR00916">
    <property type="entry name" value="2A0604s01"/>
    <property type="match status" value="1"/>
</dbReference>
<keyword evidence="8 9" id="KW-0472">Membrane</keyword>
<comment type="function">
    <text evidence="9">Part of the Sec protein translocase complex. Interacts with the SecYEG preprotein conducting channel. SecDF uses the proton motive force (PMF) to complete protein translocation after the ATP-dependent function of SecA.</text>
</comment>
<evidence type="ECO:0000256" key="2">
    <source>
        <dbReference type="ARBA" id="ARBA00022448"/>
    </source>
</evidence>
<evidence type="ECO:0000313" key="13">
    <source>
        <dbReference type="EMBL" id="GIO49231.1"/>
    </source>
</evidence>
<feature type="transmembrane region" description="Helical" evidence="9">
    <location>
        <begin position="252"/>
        <end position="270"/>
    </location>
</feature>
<dbReference type="InterPro" id="IPR022813">
    <property type="entry name" value="SecD/SecF_arch_bac"/>
</dbReference>
<dbReference type="Gene3D" id="3.30.1360.200">
    <property type="match status" value="1"/>
</dbReference>
<keyword evidence="2 9" id="KW-0813">Transport</keyword>
<keyword evidence="3 9" id="KW-1003">Cell membrane</keyword>
<dbReference type="InterPro" id="IPR055344">
    <property type="entry name" value="SecD_SecF_C_bact"/>
</dbReference>
<dbReference type="PANTHER" id="PTHR30081">
    <property type="entry name" value="PROTEIN-EXPORT MEMBRANE PROTEIN SEC"/>
    <property type="match status" value="1"/>
</dbReference>
<reference evidence="13 14" key="1">
    <citation type="submission" date="2021-03" db="EMBL/GenBank/DDBJ databases">
        <title>Antimicrobial resistance genes in bacteria isolated from Japanese honey, and their potential for conferring macrolide and lincosamide resistance in the American foulbrood pathogen Paenibacillus larvae.</title>
        <authorList>
            <person name="Okamoto M."/>
            <person name="Kumagai M."/>
            <person name="Kanamori H."/>
            <person name="Takamatsu D."/>
        </authorList>
    </citation>
    <scope>NUCLEOTIDE SEQUENCE [LARGE SCALE GENOMIC DNA]</scope>
    <source>
        <strain evidence="13 14">J34TS1</strain>
    </source>
</reference>
<dbReference type="GO" id="GO:0005886">
    <property type="term" value="C:plasma membrane"/>
    <property type="evidence" value="ECO:0007669"/>
    <property type="project" value="UniProtKB-SubCell"/>
</dbReference>
<evidence type="ECO:0000259" key="11">
    <source>
        <dbReference type="Pfam" id="PF21760"/>
    </source>
</evidence>
<keyword evidence="4 9" id="KW-0812">Transmembrane</keyword>
<evidence type="ECO:0000256" key="4">
    <source>
        <dbReference type="ARBA" id="ARBA00022692"/>
    </source>
</evidence>
<evidence type="ECO:0000256" key="3">
    <source>
        <dbReference type="ARBA" id="ARBA00022475"/>
    </source>
</evidence>
<comment type="subcellular location">
    <subcellularLocation>
        <location evidence="1 9">Cell membrane</location>
        <topology evidence="1 9">Multi-pass membrane protein</topology>
    </subcellularLocation>
</comment>
<keyword evidence="7 9" id="KW-0811">Translocation</keyword>
<keyword evidence="14" id="KW-1185">Reference proteome</keyword>
<evidence type="ECO:0000256" key="9">
    <source>
        <dbReference type="HAMAP-Rule" id="MF_01463"/>
    </source>
</evidence>
<proteinExistence type="inferred from homology"/>
<keyword evidence="6 9" id="KW-1133">Transmembrane helix</keyword>